<feature type="compositionally biased region" description="Low complexity" evidence="5">
    <location>
        <begin position="457"/>
        <end position="469"/>
    </location>
</feature>
<feature type="region of interest" description="Disordered" evidence="5">
    <location>
        <begin position="158"/>
        <end position="258"/>
    </location>
</feature>
<feature type="repeat" description="ANK" evidence="3">
    <location>
        <begin position="67"/>
        <end position="99"/>
    </location>
</feature>
<evidence type="ECO:0000256" key="4">
    <source>
        <dbReference type="SAM" id="Coils"/>
    </source>
</evidence>
<evidence type="ECO:0000256" key="5">
    <source>
        <dbReference type="SAM" id="MobiDB-lite"/>
    </source>
</evidence>
<feature type="coiled-coil region" evidence="4">
    <location>
        <begin position="261"/>
        <end position="295"/>
    </location>
</feature>
<feature type="repeat" description="ANK" evidence="3">
    <location>
        <begin position="34"/>
        <end position="66"/>
    </location>
</feature>
<keyword evidence="4" id="KW-0175">Coiled coil</keyword>
<dbReference type="SUPFAM" id="SSF48403">
    <property type="entry name" value="Ankyrin repeat"/>
    <property type="match status" value="1"/>
</dbReference>
<organism evidence="6 7">
    <name type="scientific">Symbiochloris irregularis</name>
    <dbReference type="NCBI Taxonomy" id="706552"/>
    <lineage>
        <taxon>Eukaryota</taxon>
        <taxon>Viridiplantae</taxon>
        <taxon>Chlorophyta</taxon>
        <taxon>core chlorophytes</taxon>
        <taxon>Trebouxiophyceae</taxon>
        <taxon>Trebouxiales</taxon>
        <taxon>Trebouxiaceae</taxon>
        <taxon>Symbiochloris</taxon>
    </lineage>
</organism>
<keyword evidence="1" id="KW-0677">Repeat</keyword>
<comment type="caution">
    <text evidence="6">The sequence shown here is derived from an EMBL/GenBank/DDBJ whole genome shotgun (WGS) entry which is preliminary data.</text>
</comment>
<dbReference type="AlphaFoldDB" id="A0AAW1P1I0"/>
<evidence type="ECO:0000313" key="6">
    <source>
        <dbReference type="EMBL" id="KAK9802550.1"/>
    </source>
</evidence>
<feature type="repeat" description="ANK" evidence="3">
    <location>
        <begin position="102"/>
        <end position="134"/>
    </location>
</feature>
<evidence type="ECO:0000256" key="2">
    <source>
        <dbReference type="ARBA" id="ARBA00023043"/>
    </source>
</evidence>
<dbReference type="Pfam" id="PF12796">
    <property type="entry name" value="Ank_2"/>
    <property type="match status" value="2"/>
</dbReference>
<dbReference type="PANTHER" id="PTHR24198:SF194">
    <property type="entry name" value="INVERSIN-A"/>
    <property type="match status" value="1"/>
</dbReference>
<accession>A0AAW1P1I0</accession>
<protein>
    <recommendedName>
        <fullName evidence="8">Ankyrin</fullName>
    </recommendedName>
</protein>
<keyword evidence="2 3" id="KW-0040">ANK repeat</keyword>
<sequence length="557" mass="58056">MAKILTDVEKGNTSAVLKALDINKSLCTAKNPRSQKTGLHLAAQAGHVDMVQAFLKAGASHEATDGQGNIPLHLASEAGHTVCVESLVGRGRKLSVKATNRDSRTPLHLAAMGGHAAAAKLLLAAGAMTQARDKDGKTPLDMAPSQSSIRAVLASSLPTTASPKPNAAPSASAGPATSAASATGGGTPGAGISRDPSIPTSPSSRPAWNNSFADQAPIPSQPPTGEEPGYMQPLRRSTQDSAGTPARRSATRSSSGAPLLVEDKELVLQEQAQQIAQLQAQVQSALTMLNDERAAHDETRLSALTSDDLVVLHRATSSVDDAGAIHKSTQWDDLQEQLGAIRESVQAKATEHGMVIEAGSFEDGKSNASAEDGTSLQALSAKLEQMEDAMRSMKLKPMHDDPQGSSISEERQASSYDNASRADRITEVDESEERSSSPMADQQPPSRQHTTETHAGPSRMSSLSSVPRSNAHATRTDDTEMTDMSEDLTLSEGRGGIGRGGVPIKGPLDKAARSGSRSREASAVPEENGDKTNEVSSGPVGTVKDNKVKKGCGCTIS</sequence>
<feature type="compositionally biased region" description="Basic and acidic residues" evidence="5">
    <location>
        <begin position="395"/>
        <end position="412"/>
    </location>
</feature>
<dbReference type="InterPro" id="IPR002110">
    <property type="entry name" value="Ankyrin_rpt"/>
</dbReference>
<dbReference type="PANTHER" id="PTHR24198">
    <property type="entry name" value="ANKYRIN REPEAT AND PROTEIN KINASE DOMAIN-CONTAINING PROTEIN"/>
    <property type="match status" value="1"/>
</dbReference>
<feature type="compositionally biased region" description="Gly residues" evidence="5">
    <location>
        <begin position="493"/>
        <end position="503"/>
    </location>
</feature>
<evidence type="ECO:0000256" key="1">
    <source>
        <dbReference type="ARBA" id="ARBA00022737"/>
    </source>
</evidence>
<evidence type="ECO:0000313" key="7">
    <source>
        <dbReference type="Proteomes" id="UP001465755"/>
    </source>
</evidence>
<dbReference type="PROSITE" id="PS50297">
    <property type="entry name" value="ANK_REP_REGION"/>
    <property type="match status" value="3"/>
</dbReference>
<feature type="compositionally biased region" description="Polar residues" evidence="5">
    <location>
        <begin position="436"/>
        <end position="448"/>
    </location>
</feature>
<name>A0AAW1P1I0_9CHLO</name>
<feature type="compositionally biased region" description="Low complexity" evidence="5">
    <location>
        <begin position="241"/>
        <end position="258"/>
    </location>
</feature>
<feature type="compositionally biased region" description="Polar residues" evidence="5">
    <location>
        <begin position="198"/>
        <end position="213"/>
    </location>
</feature>
<gene>
    <name evidence="6" type="ORF">WJX73_000297</name>
</gene>
<dbReference type="Proteomes" id="UP001465755">
    <property type="component" value="Unassembled WGS sequence"/>
</dbReference>
<feature type="compositionally biased region" description="Low complexity" evidence="5">
    <location>
        <begin position="158"/>
        <end position="182"/>
    </location>
</feature>
<feature type="region of interest" description="Disordered" evidence="5">
    <location>
        <begin position="395"/>
        <end position="557"/>
    </location>
</feature>
<keyword evidence="7" id="KW-1185">Reference proteome</keyword>
<dbReference type="Gene3D" id="1.25.40.20">
    <property type="entry name" value="Ankyrin repeat-containing domain"/>
    <property type="match status" value="1"/>
</dbReference>
<dbReference type="PROSITE" id="PS50088">
    <property type="entry name" value="ANK_REPEAT"/>
    <property type="match status" value="3"/>
</dbReference>
<feature type="compositionally biased region" description="Basic and acidic residues" evidence="5">
    <location>
        <begin position="507"/>
        <end position="520"/>
    </location>
</feature>
<dbReference type="SMART" id="SM00248">
    <property type="entry name" value="ANK"/>
    <property type="match status" value="3"/>
</dbReference>
<evidence type="ECO:0000256" key="3">
    <source>
        <dbReference type="PROSITE-ProRule" id="PRU00023"/>
    </source>
</evidence>
<dbReference type="EMBL" id="JALJOQ010000071">
    <property type="protein sequence ID" value="KAK9802550.1"/>
    <property type="molecule type" value="Genomic_DNA"/>
</dbReference>
<reference evidence="6 7" key="1">
    <citation type="journal article" date="2024" name="Nat. Commun.">
        <title>Phylogenomics reveals the evolutionary origins of lichenization in chlorophyte algae.</title>
        <authorList>
            <person name="Puginier C."/>
            <person name="Libourel C."/>
            <person name="Otte J."/>
            <person name="Skaloud P."/>
            <person name="Haon M."/>
            <person name="Grisel S."/>
            <person name="Petersen M."/>
            <person name="Berrin J.G."/>
            <person name="Delaux P.M."/>
            <person name="Dal Grande F."/>
            <person name="Keller J."/>
        </authorList>
    </citation>
    <scope>NUCLEOTIDE SEQUENCE [LARGE SCALE GENOMIC DNA]</scope>
    <source>
        <strain evidence="6 7">SAG 2036</strain>
    </source>
</reference>
<proteinExistence type="predicted"/>
<evidence type="ECO:0008006" key="8">
    <source>
        <dbReference type="Google" id="ProtNLM"/>
    </source>
</evidence>
<dbReference type="InterPro" id="IPR036770">
    <property type="entry name" value="Ankyrin_rpt-contain_sf"/>
</dbReference>